<dbReference type="InterPro" id="IPR017932">
    <property type="entry name" value="GATase_2_dom"/>
</dbReference>
<keyword evidence="11" id="KW-0411">Iron-sulfur</keyword>
<dbReference type="Proteomes" id="UP000485562">
    <property type="component" value="Unassembled WGS sequence"/>
</dbReference>
<keyword evidence="10" id="KW-0479">Metal-binding</keyword>
<dbReference type="Gene3D" id="3.60.20.10">
    <property type="entry name" value="Glutamine Phosphoribosylpyrophosphate, subunit 1, domain 1"/>
    <property type="match status" value="1"/>
</dbReference>
<evidence type="ECO:0000256" key="7">
    <source>
        <dbReference type="ARBA" id="ARBA00022962"/>
    </source>
</evidence>
<dbReference type="CDD" id="cd06223">
    <property type="entry name" value="PRTases_typeI"/>
    <property type="match status" value="1"/>
</dbReference>
<feature type="active site" description="Nucleophile" evidence="9">
    <location>
        <position position="7"/>
    </location>
</feature>
<comment type="cofactor">
    <cofactor evidence="11">
        <name>[4Fe-4S] cluster</name>
        <dbReference type="ChEBI" id="CHEBI:49883"/>
    </cofactor>
    <text evidence="11">Binds 1 [4Fe-4S] cluster per subunit.</text>
</comment>
<feature type="binding site" evidence="11">
    <location>
        <position position="430"/>
    </location>
    <ligand>
        <name>[4Fe-4S] cluster</name>
        <dbReference type="ChEBI" id="CHEBI:49883"/>
    </ligand>
</feature>
<feature type="binding site" evidence="11">
    <location>
        <position position="230"/>
    </location>
    <ligand>
        <name>[4Fe-4S] cluster</name>
        <dbReference type="ChEBI" id="CHEBI:49883"/>
    </ligand>
</feature>
<keyword evidence="6 8" id="KW-0658">Purine biosynthesis</keyword>
<evidence type="ECO:0000256" key="11">
    <source>
        <dbReference type="PIRSR" id="PIRSR000485-3"/>
    </source>
</evidence>
<evidence type="ECO:0000256" key="8">
    <source>
        <dbReference type="PIRNR" id="PIRNR000485"/>
    </source>
</evidence>
<dbReference type="PIRSF" id="PIRSF000485">
    <property type="entry name" value="Amd_phspho_trans"/>
    <property type="match status" value="1"/>
</dbReference>
<keyword evidence="7" id="KW-0315">Glutamine amidotransferase</keyword>
<comment type="caution">
    <text evidence="13">The sequence shown here is derived from an EMBL/GenBank/DDBJ whole genome shotgun (WGS) entry which is preliminary data.</text>
</comment>
<dbReference type="AlphaFoldDB" id="A0A1V6C783"/>
<evidence type="ECO:0000256" key="1">
    <source>
        <dbReference type="ARBA" id="ARBA00005209"/>
    </source>
</evidence>
<dbReference type="InterPro" id="IPR000836">
    <property type="entry name" value="PRTase_dom"/>
</dbReference>
<protein>
    <recommendedName>
        <fullName evidence="3 8">Amidophosphoribosyltransferase</fullName>
        <shortName evidence="8">ATase</shortName>
        <ecNumber evidence="3 8">2.4.2.14</ecNumber>
    </recommendedName>
    <alternativeName>
        <fullName evidence="8">Glutamine phosphoribosylpyrophosphate amidotransferase</fullName>
    </alternativeName>
</protein>
<feature type="binding site" evidence="11">
    <location>
        <position position="376"/>
    </location>
    <ligand>
        <name>[4Fe-4S] cluster</name>
        <dbReference type="ChEBI" id="CHEBI:49883"/>
    </ligand>
</feature>
<dbReference type="InterPro" id="IPR029057">
    <property type="entry name" value="PRTase-like"/>
</dbReference>
<comment type="pathway">
    <text evidence="1 8">Purine metabolism; IMP biosynthesis via de novo pathway; N(1)-(5-phospho-D-ribosyl)glycinamide from 5-phospho-alpha-D-ribose 1-diphosphate: step 1/2.</text>
</comment>
<evidence type="ECO:0000313" key="13">
    <source>
        <dbReference type="EMBL" id="OQB72757.1"/>
    </source>
</evidence>
<name>A0A1V6C783_UNCT6</name>
<dbReference type="UniPathway" id="UPA00074">
    <property type="reaction ID" value="UER00124"/>
</dbReference>
<gene>
    <name evidence="13" type="primary">purF_3</name>
    <name evidence="13" type="ORF">BWX89_01221</name>
</gene>
<feature type="binding site" evidence="10">
    <location>
        <position position="340"/>
    </location>
    <ligand>
        <name>Mg(2+)</name>
        <dbReference type="ChEBI" id="CHEBI:18420"/>
    </ligand>
</feature>
<keyword evidence="4 8" id="KW-0328">Glycosyltransferase</keyword>
<feature type="binding site" evidence="10">
    <location>
        <position position="277"/>
    </location>
    <ligand>
        <name>Mg(2+)</name>
        <dbReference type="ChEBI" id="CHEBI:18420"/>
    </ligand>
</feature>
<evidence type="ECO:0000256" key="4">
    <source>
        <dbReference type="ARBA" id="ARBA00022676"/>
    </source>
</evidence>
<keyword evidence="5 8" id="KW-0808">Transferase</keyword>
<dbReference type="GO" id="GO:0046872">
    <property type="term" value="F:metal ion binding"/>
    <property type="evidence" value="ECO:0007669"/>
    <property type="project" value="UniProtKB-KW"/>
</dbReference>
<proteinExistence type="inferred from homology"/>
<dbReference type="EMBL" id="MWDQ01000114">
    <property type="protein sequence ID" value="OQB72757.1"/>
    <property type="molecule type" value="Genomic_DNA"/>
</dbReference>
<dbReference type="EC" id="2.4.2.14" evidence="3 8"/>
<comment type="cofactor">
    <cofactor evidence="10">
        <name>Mg(2+)</name>
        <dbReference type="ChEBI" id="CHEBI:18420"/>
    </cofactor>
    <text evidence="10">Binds 1 Mg(2+) ion per subunit.</text>
</comment>
<dbReference type="InterPro" id="IPR029055">
    <property type="entry name" value="Ntn_hydrolases_N"/>
</dbReference>
<sequence length="437" mass="49304">MKTMENCGVFGVYSNKDCINDLYYGIFKLQHRGQRYCGIATFNHELKLITHRGFVRHSFTPEELQELSGNSGIGHVSLKEKQPILLESRLGIFAIAFSGNILNSEQLFVDMKNKGHSFSSHTQTELLAKIIVQGNNFVDGLEKLSKKVKGSYTILILTQQGIYAARDPHGFKPLVIGKNRDKYIVSSESRPFSTIDVEIIRDIKPGEIVFIGKNGIQTKAYLENRRIAYCAFEWGYIASMDSIIEGVPVVRVRNNLGASLARNDDVDADITAAIPFSGVGYALGYYKESGIPYDEVFLIDRFASRSYLPLTQEERDREARVKLSVIEENIKGKRIILCDDSIVRGTQIRNKVLELKAFGAKEVHVRVGCPPLVAPCMYDISTRSYKELAAKQYSFNQIRKKISADTLKYNTVEDFVKSIGLPEKNLCLQCWTEKKII</sequence>
<evidence type="ECO:0000256" key="3">
    <source>
        <dbReference type="ARBA" id="ARBA00011941"/>
    </source>
</evidence>
<dbReference type="GO" id="GO:0009113">
    <property type="term" value="P:purine nucleobase biosynthetic process"/>
    <property type="evidence" value="ECO:0007669"/>
    <property type="project" value="InterPro"/>
</dbReference>
<dbReference type="SUPFAM" id="SSF53271">
    <property type="entry name" value="PRTase-like"/>
    <property type="match status" value="1"/>
</dbReference>
<comment type="catalytic activity">
    <reaction evidence="8">
        <text>5-phospho-beta-D-ribosylamine + L-glutamate + diphosphate = 5-phospho-alpha-D-ribose 1-diphosphate + L-glutamine + H2O</text>
        <dbReference type="Rhea" id="RHEA:14905"/>
        <dbReference type="ChEBI" id="CHEBI:15377"/>
        <dbReference type="ChEBI" id="CHEBI:29985"/>
        <dbReference type="ChEBI" id="CHEBI:33019"/>
        <dbReference type="ChEBI" id="CHEBI:58017"/>
        <dbReference type="ChEBI" id="CHEBI:58359"/>
        <dbReference type="ChEBI" id="CHEBI:58681"/>
        <dbReference type="EC" id="2.4.2.14"/>
    </reaction>
</comment>
<dbReference type="SUPFAM" id="SSF56235">
    <property type="entry name" value="N-terminal nucleophile aminohydrolases (Ntn hydrolases)"/>
    <property type="match status" value="1"/>
</dbReference>
<dbReference type="Pfam" id="PF13537">
    <property type="entry name" value="GATase_7"/>
    <property type="match status" value="1"/>
</dbReference>
<dbReference type="Gene3D" id="3.40.50.2020">
    <property type="match status" value="1"/>
</dbReference>
<dbReference type="PROSITE" id="PS51278">
    <property type="entry name" value="GATASE_TYPE_2"/>
    <property type="match status" value="1"/>
</dbReference>
<keyword evidence="11" id="KW-0408">Iron</keyword>
<dbReference type="GO" id="GO:0004044">
    <property type="term" value="F:amidophosphoribosyltransferase activity"/>
    <property type="evidence" value="ECO:0007669"/>
    <property type="project" value="UniProtKB-EC"/>
</dbReference>
<feature type="binding site" evidence="11">
    <location>
        <position position="427"/>
    </location>
    <ligand>
        <name>[4Fe-4S] cluster</name>
        <dbReference type="ChEBI" id="CHEBI:49883"/>
    </ligand>
</feature>
<feature type="binding site" evidence="10">
    <location>
        <position position="339"/>
    </location>
    <ligand>
        <name>Mg(2+)</name>
        <dbReference type="ChEBI" id="CHEBI:18420"/>
    </ligand>
</feature>
<keyword evidence="10" id="KW-0460">Magnesium</keyword>
<dbReference type="PANTHER" id="PTHR11907">
    <property type="entry name" value="AMIDOPHOSPHORIBOSYLTRANSFERASE"/>
    <property type="match status" value="1"/>
</dbReference>
<dbReference type="InterPro" id="IPR005854">
    <property type="entry name" value="PurF"/>
</dbReference>
<organism evidence="13">
    <name type="scientific">candidate division TA06 bacterium ADurb.Bin131</name>
    <dbReference type="NCBI Taxonomy" id="1852827"/>
    <lineage>
        <taxon>Bacteria</taxon>
        <taxon>Bacteria division TA06</taxon>
    </lineage>
</organism>
<dbReference type="GO" id="GO:0051536">
    <property type="term" value="F:iron-sulfur cluster binding"/>
    <property type="evidence" value="ECO:0007669"/>
    <property type="project" value="UniProtKB-KW"/>
</dbReference>
<evidence type="ECO:0000259" key="12">
    <source>
        <dbReference type="PROSITE" id="PS51278"/>
    </source>
</evidence>
<feature type="domain" description="Glutamine amidotransferase type-2" evidence="12">
    <location>
        <begin position="7"/>
        <end position="214"/>
    </location>
</feature>
<dbReference type="GO" id="GO:0006189">
    <property type="term" value="P:'de novo' IMP biosynthetic process"/>
    <property type="evidence" value="ECO:0007669"/>
    <property type="project" value="UniProtKB-UniPathway"/>
</dbReference>
<evidence type="ECO:0000256" key="6">
    <source>
        <dbReference type="ARBA" id="ARBA00022755"/>
    </source>
</evidence>
<evidence type="ECO:0000256" key="9">
    <source>
        <dbReference type="PIRSR" id="PIRSR000485-1"/>
    </source>
</evidence>
<evidence type="ECO:0000256" key="2">
    <source>
        <dbReference type="ARBA" id="ARBA00010138"/>
    </source>
</evidence>
<accession>A0A1V6C783</accession>
<reference evidence="13" key="1">
    <citation type="submission" date="2017-02" db="EMBL/GenBank/DDBJ databases">
        <title>Delving into the versatile metabolic prowess of the omnipresent phylum Bacteroidetes.</title>
        <authorList>
            <person name="Nobu M.K."/>
            <person name="Mei R."/>
            <person name="Narihiro T."/>
            <person name="Kuroda K."/>
            <person name="Liu W.-T."/>
        </authorList>
    </citation>
    <scope>NUCLEOTIDE SEQUENCE</scope>
    <source>
        <strain evidence="13">ADurb.Bin131</strain>
    </source>
</reference>
<evidence type="ECO:0000256" key="5">
    <source>
        <dbReference type="ARBA" id="ARBA00022679"/>
    </source>
</evidence>
<comment type="similarity">
    <text evidence="2 8">In the C-terminal section; belongs to the purine/pyrimidine phosphoribosyltransferase family.</text>
</comment>
<evidence type="ECO:0000256" key="10">
    <source>
        <dbReference type="PIRSR" id="PIRSR000485-2"/>
    </source>
</evidence>